<dbReference type="InterPro" id="IPR025313">
    <property type="entry name" value="SPB4-like_CTE"/>
</dbReference>
<dbReference type="PROSITE" id="PS00039">
    <property type="entry name" value="DEAD_ATP_HELICASE"/>
    <property type="match status" value="1"/>
</dbReference>
<dbReference type="Pfam" id="PF00271">
    <property type="entry name" value="Helicase_C"/>
    <property type="match status" value="1"/>
</dbReference>
<comment type="function">
    <text evidence="9">RNA helicase.</text>
</comment>
<keyword evidence="6 9" id="KW-0347">Helicase</keyword>
<reference evidence="11" key="2">
    <citation type="submission" date="2024-01" db="EMBL/GenBank/DDBJ databases">
        <title>Comparative genomics of Cryptococcus and Kwoniella reveals pathogenesis evolution and contrasting modes of karyotype evolution via chromosome fusion or intercentromeric recombination.</title>
        <authorList>
            <person name="Coelho M.A."/>
            <person name="David-Palma M."/>
            <person name="Shea T."/>
            <person name="Bowers K."/>
            <person name="McGinley-Smith S."/>
            <person name="Mohammad A.W."/>
            <person name="Gnirke A."/>
            <person name="Yurkov A.M."/>
            <person name="Nowrousian M."/>
            <person name="Sun S."/>
            <person name="Cuomo C.A."/>
            <person name="Heitman J."/>
        </authorList>
    </citation>
    <scope>NUCLEOTIDE SEQUENCE</scope>
    <source>
        <strain evidence="11">CBS 12478</strain>
    </source>
</reference>
<dbReference type="RefSeq" id="XP_031860195.1">
    <property type="nucleotide sequence ID" value="XM_032005476.1"/>
</dbReference>
<evidence type="ECO:0000256" key="6">
    <source>
        <dbReference type="ARBA" id="ARBA00022806"/>
    </source>
</evidence>
<protein>
    <recommendedName>
        <fullName evidence="9">ATP-dependent RNA helicase</fullName>
        <ecNumber evidence="9">3.6.4.13</ecNumber>
    </recommendedName>
</protein>
<evidence type="ECO:0000256" key="1">
    <source>
        <dbReference type="ARBA" id="ARBA00004604"/>
    </source>
</evidence>
<evidence type="ECO:0000313" key="11">
    <source>
        <dbReference type="EMBL" id="WWD20597.1"/>
    </source>
</evidence>
<evidence type="ECO:0000256" key="4">
    <source>
        <dbReference type="ARBA" id="ARBA00022741"/>
    </source>
</evidence>
<dbReference type="GO" id="GO:0016787">
    <property type="term" value="F:hydrolase activity"/>
    <property type="evidence" value="ECO:0007669"/>
    <property type="project" value="UniProtKB-KW"/>
</dbReference>
<feature type="region of interest" description="Disordered" evidence="10">
    <location>
        <begin position="657"/>
        <end position="721"/>
    </location>
</feature>
<evidence type="ECO:0000256" key="7">
    <source>
        <dbReference type="ARBA" id="ARBA00022840"/>
    </source>
</evidence>
<gene>
    <name evidence="11" type="ORF">CI109_105073</name>
</gene>
<feature type="region of interest" description="Disordered" evidence="10">
    <location>
        <begin position="551"/>
        <end position="615"/>
    </location>
</feature>
<accession>A0A5M6BWL4</accession>
<dbReference type="PANTHER" id="PTHR24031">
    <property type="entry name" value="RNA HELICASE"/>
    <property type="match status" value="1"/>
</dbReference>
<dbReference type="CDD" id="cd17941">
    <property type="entry name" value="DEADc_DDX10"/>
    <property type="match status" value="1"/>
</dbReference>
<dbReference type="CDD" id="cd18787">
    <property type="entry name" value="SF2_C_DEAD"/>
    <property type="match status" value="1"/>
</dbReference>
<evidence type="ECO:0000313" key="12">
    <source>
        <dbReference type="Proteomes" id="UP000322225"/>
    </source>
</evidence>
<keyword evidence="7 9" id="KW-0067">ATP-binding</keyword>
<comment type="domain">
    <text evidence="9">The Q motif is unique to and characteristic of the DEAD box family of RNA helicases and controls ATP binding and hydrolysis.</text>
</comment>
<dbReference type="SMART" id="SM01178">
    <property type="entry name" value="DUF4217"/>
    <property type="match status" value="1"/>
</dbReference>
<dbReference type="InterPro" id="IPR014001">
    <property type="entry name" value="Helicase_ATP-bd"/>
</dbReference>
<evidence type="ECO:0000256" key="5">
    <source>
        <dbReference type="ARBA" id="ARBA00022801"/>
    </source>
</evidence>
<dbReference type="GO" id="GO:0006364">
    <property type="term" value="P:rRNA processing"/>
    <property type="evidence" value="ECO:0007669"/>
    <property type="project" value="UniProtKB-KW"/>
</dbReference>
<sequence length="857" mass="95135">MAFVENKASSSKGSAFAKPKFGKAGGKGKNAPQPKIKSNQAKRNKINEELSELQSRIDDFIPPKEITLFSDLPLSSRTLKGLKSSHFLNPTPIQSLSIPPSLQARDILGSAKTGSGKTLAFLIPLLERLYLEKWGPLDGLGAVVISPTRELAVQTFMQLRDIGKYHNFSAGLVIGGKPLKEERDRLGRMNILIATPGRLLQHLDSTVGFESGGVKVLVLDEADRLLDLGFLPALRAIVGHFSPVQTSPNSRPSRQTLLFSATQSKDLAALAKLSLHEPMYISCNKPGEEGVMPSNLDQFYAVVGLERKLDALWGFVKSHLKMKGIVFVTSGKQVRFIFETFRRLHPGLPLMHLHGKQKQPTRLDIFQRFSSSKSALLICTDVAARGLDFPAVDWVIQLDCPDDVDTYIHRVGRTARYQAAGTALTFLLPSEEEGMKARWGEKAIEVKKIKIKESKMGNLKQSMQNFAFREPDIKYLGQRAFISYMKSIHIQKDKSIFKLSELPAEAYADSMGLPGAPQLKLGDQAKSAKAVKVRGGEKKDEVVEVVEEVRDVVGSSDESEGDEEAEDQEDSEAEEDAEDSAEEEAASEDGESGSESESSTAGKRQAAPVVRTKYDRMFERKNQSILTPHYTALIAQDDEDETGGDVDDVFTLARRDHALSGDEGGLSSGGDDDEDEDALTAEMKKKPLISSEDLSKRKLKQAASRKAQLKMRPGPSKMIFDEVTGEAREFYEAGEDVEKEMGNEEKRREYLEKERERMKLEDKVDREVAREKKREVKRKRKEREREVRGEGGADDDEPVAYLGGDNSDDEDNDFASRRSYSPSPAVEEVQPSRKKQKGSKVDDLEDEEALALRLLQG</sequence>
<comment type="similarity">
    <text evidence="9">Belongs to the DEAD box helicase family.</text>
</comment>
<keyword evidence="5 9" id="KW-0378">Hydrolase</keyword>
<dbReference type="KEGG" id="ksn:43589625"/>
<dbReference type="EC" id="3.6.4.13" evidence="9"/>
<dbReference type="SMART" id="SM00487">
    <property type="entry name" value="DEXDc"/>
    <property type="match status" value="1"/>
</dbReference>
<keyword evidence="3" id="KW-0698">rRNA processing</keyword>
<dbReference type="PROSITE" id="PS51195">
    <property type="entry name" value="Q_MOTIF"/>
    <property type="match status" value="1"/>
</dbReference>
<keyword evidence="8 9" id="KW-0694">RNA-binding</keyword>
<proteinExistence type="inferred from homology"/>
<feature type="region of interest" description="Disordered" evidence="10">
    <location>
        <begin position="1"/>
        <end position="43"/>
    </location>
</feature>
<evidence type="ECO:0000256" key="2">
    <source>
        <dbReference type="ARBA" id="ARBA00022517"/>
    </source>
</evidence>
<feature type="compositionally biased region" description="Low complexity" evidence="10">
    <location>
        <begin position="7"/>
        <end position="19"/>
    </location>
</feature>
<name>A0A5M6BWL4_9TREE</name>
<dbReference type="SMART" id="SM00490">
    <property type="entry name" value="HELICc"/>
    <property type="match status" value="1"/>
</dbReference>
<dbReference type="GO" id="GO:0003724">
    <property type="term" value="F:RNA helicase activity"/>
    <property type="evidence" value="ECO:0007669"/>
    <property type="project" value="UniProtKB-EC"/>
</dbReference>
<keyword evidence="12" id="KW-1185">Reference proteome</keyword>
<keyword evidence="2" id="KW-0690">Ribosome biogenesis</keyword>
<dbReference type="GO" id="GO:0003723">
    <property type="term" value="F:RNA binding"/>
    <property type="evidence" value="ECO:0007669"/>
    <property type="project" value="UniProtKB-UniRule"/>
</dbReference>
<evidence type="ECO:0000256" key="3">
    <source>
        <dbReference type="ARBA" id="ARBA00022552"/>
    </source>
</evidence>
<comment type="subcellular location">
    <subcellularLocation>
        <location evidence="1">Nucleus</location>
        <location evidence="1">Nucleolus</location>
    </subcellularLocation>
</comment>
<dbReference type="PROSITE" id="PS51194">
    <property type="entry name" value="HELICASE_CTER"/>
    <property type="match status" value="1"/>
</dbReference>
<dbReference type="PROSITE" id="PS51192">
    <property type="entry name" value="HELICASE_ATP_BIND_1"/>
    <property type="match status" value="1"/>
</dbReference>
<dbReference type="SUPFAM" id="SSF52540">
    <property type="entry name" value="P-loop containing nucleoside triphosphate hydrolases"/>
    <property type="match status" value="1"/>
</dbReference>
<feature type="compositionally biased region" description="Acidic residues" evidence="10">
    <location>
        <begin position="557"/>
        <end position="594"/>
    </location>
</feature>
<dbReference type="InterPro" id="IPR000629">
    <property type="entry name" value="RNA-helicase_DEAD-box_CS"/>
</dbReference>
<dbReference type="InterPro" id="IPR001650">
    <property type="entry name" value="Helicase_C-like"/>
</dbReference>
<dbReference type="Pfam" id="PF13959">
    <property type="entry name" value="CTE_SPB4"/>
    <property type="match status" value="1"/>
</dbReference>
<dbReference type="EMBL" id="CP144059">
    <property type="protein sequence ID" value="WWD20597.1"/>
    <property type="molecule type" value="Genomic_DNA"/>
</dbReference>
<dbReference type="AlphaFoldDB" id="A0A5M6BWL4"/>
<keyword evidence="4 9" id="KW-0547">Nucleotide-binding</keyword>
<dbReference type="GO" id="GO:0005524">
    <property type="term" value="F:ATP binding"/>
    <property type="evidence" value="ECO:0007669"/>
    <property type="project" value="UniProtKB-UniRule"/>
</dbReference>
<feature type="region of interest" description="Disordered" evidence="10">
    <location>
        <begin position="734"/>
        <end position="846"/>
    </location>
</feature>
<feature type="compositionally biased region" description="Acidic residues" evidence="10">
    <location>
        <begin position="670"/>
        <end position="679"/>
    </location>
</feature>
<dbReference type="Gene3D" id="3.40.50.300">
    <property type="entry name" value="P-loop containing nucleotide triphosphate hydrolases"/>
    <property type="match status" value="2"/>
</dbReference>
<comment type="catalytic activity">
    <reaction evidence="9">
        <text>ATP + H2O = ADP + phosphate + H(+)</text>
        <dbReference type="Rhea" id="RHEA:13065"/>
        <dbReference type="ChEBI" id="CHEBI:15377"/>
        <dbReference type="ChEBI" id="CHEBI:15378"/>
        <dbReference type="ChEBI" id="CHEBI:30616"/>
        <dbReference type="ChEBI" id="CHEBI:43474"/>
        <dbReference type="ChEBI" id="CHEBI:456216"/>
        <dbReference type="EC" id="3.6.4.13"/>
    </reaction>
</comment>
<evidence type="ECO:0000256" key="8">
    <source>
        <dbReference type="ARBA" id="ARBA00022884"/>
    </source>
</evidence>
<organism evidence="11 12">
    <name type="scientific">Kwoniella shandongensis</name>
    <dbReference type="NCBI Taxonomy" id="1734106"/>
    <lineage>
        <taxon>Eukaryota</taxon>
        <taxon>Fungi</taxon>
        <taxon>Dikarya</taxon>
        <taxon>Basidiomycota</taxon>
        <taxon>Agaricomycotina</taxon>
        <taxon>Tremellomycetes</taxon>
        <taxon>Tremellales</taxon>
        <taxon>Cryptococcaceae</taxon>
        <taxon>Kwoniella</taxon>
    </lineage>
</organism>
<dbReference type="InterPro" id="IPR027417">
    <property type="entry name" value="P-loop_NTPase"/>
</dbReference>
<evidence type="ECO:0000256" key="10">
    <source>
        <dbReference type="SAM" id="MobiDB-lite"/>
    </source>
</evidence>
<dbReference type="GeneID" id="43589625"/>
<dbReference type="Pfam" id="PF00270">
    <property type="entry name" value="DEAD"/>
    <property type="match status" value="1"/>
</dbReference>
<feature type="compositionally biased region" description="Basic and acidic residues" evidence="10">
    <location>
        <begin position="739"/>
        <end position="774"/>
    </location>
</feature>
<reference evidence="11" key="1">
    <citation type="submission" date="2017-08" db="EMBL/GenBank/DDBJ databases">
        <authorList>
            <person name="Cuomo C."/>
            <person name="Billmyre B."/>
            <person name="Heitman J."/>
        </authorList>
    </citation>
    <scope>NUCLEOTIDE SEQUENCE</scope>
    <source>
        <strain evidence="11">CBS 12478</strain>
    </source>
</reference>
<dbReference type="Proteomes" id="UP000322225">
    <property type="component" value="Chromosome 9"/>
</dbReference>
<evidence type="ECO:0000256" key="9">
    <source>
        <dbReference type="RuleBase" id="RU365068"/>
    </source>
</evidence>
<dbReference type="GO" id="GO:0005730">
    <property type="term" value="C:nucleolus"/>
    <property type="evidence" value="ECO:0007669"/>
    <property type="project" value="UniProtKB-SubCell"/>
</dbReference>
<dbReference type="InterPro" id="IPR011545">
    <property type="entry name" value="DEAD/DEAH_box_helicase_dom"/>
</dbReference>
<dbReference type="OrthoDB" id="10259640at2759"/>
<dbReference type="InterPro" id="IPR014014">
    <property type="entry name" value="RNA_helicase_DEAD_Q_motif"/>
</dbReference>